<dbReference type="Proteomes" id="UP000218427">
    <property type="component" value="Unassembled WGS sequence"/>
</dbReference>
<evidence type="ECO:0000313" key="13">
    <source>
        <dbReference type="Proteomes" id="UP000218427"/>
    </source>
</evidence>
<sequence length="241" mass="25981">MADHLTEEEQIETIKRWWQENGRGIVTGVVLALAGYFGFQWWQGAEREKAEASSDLYQGFIEAVSANEGQPDNKQLTTAKSLAQQLKEEFSGRIYASQAALRLAALAASDNDLETAASELRWVRDNTSEESLKLLATRRLASVLAARGQPDEALKLLEGNVPAAFAALFAETRGDILLKKGDEAAAHEAYQQALAQLPAEQAGGAQLLRLKAESVAPAAADESAAEDATAEPEPAQESDEQ</sequence>
<gene>
    <name evidence="12" type="ORF">AWR36_013165</name>
</gene>
<evidence type="ECO:0000256" key="3">
    <source>
        <dbReference type="ARBA" id="ARBA00022692"/>
    </source>
</evidence>
<keyword evidence="6" id="KW-0143">Chaperone</keyword>
<evidence type="ECO:0000259" key="11">
    <source>
        <dbReference type="Pfam" id="PF09976"/>
    </source>
</evidence>
<evidence type="ECO:0000256" key="7">
    <source>
        <dbReference type="ARBA" id="ARBA00024197"/>
    </source>
</evidence>
<keyword evidence="4 10" id="KW-1133">Transmembrane helix</keyword>
<evidence type="ECO:0000256" key="1">
    <source>
        <dbReference type="ARBA" id="ARBA00004401"/>
    </source>
</evidence>
<dbReference type="RefSeq" id="WP_067085741.1">
    <property type="nucleotide sequence ID" value="NZ_LRFG02000005.1"/>
</dbReference>
<dbReference type="InterPro" id="IPR011990">
    <property type="entry name" value="TPR-like_helical_dom_sf"/>
</dbReference>
<dbReference type="InterPro" id="IPR026039">
    <property type="entry name" value="YfgM"/>
</dbReference>
<dbReference type="PANTHER" id="PTHR38035:SF1">
    <property type="entry name" value="ANCILLARY SECYEG TRANSLOCON SUBUNIT"/>
    <property type="match status" value="1"/>
</dbReference>
<feature type="region of interest" description="Disordered" evidence="9">
    <location>
        <begin position="216"/>
        <end position="241"/>
    </location>
</feature>
<evidence type="ECO:0000256" key="8">
    <source>
        <dbReference type="ARBA" id="ARBA00024235"/>
    </source>
</evidence>
<evidence type="ECO:0000256" key="5">
    <source>
        <dbReference type="ARBA" id="ARBA00023136"/>
    </source>
</evidence>
<evidence type="ECO:0000313" key="12">
    <source>
        <dbReference type="EMBL" id="PCO04409.1"/>
    </source>
</evidence>
<keyword evidence="3 10" id="KW-0812">Transmembrane</keyword>
<feature type="compositionally biased region" description="Acidic residues" evidence="9">
    <location>
        <begin position="223"/>
        <end position="241"/>
    </location>
</feature>
<name>A0ABX4HWD2_9GAMM</name>
<comment type="caution">
    <text evidence="12">The sequence shown here is derived from an EMBL/GenBank/DDBJ whole genome shotgun (WGS) entry which is preliminary data.</text>
</comment>
<protein>
    <recommendedName>
        <fullName evidence="8">Ancillary SecYEG translocon subunit</fullName>
    </recommendedName>
</protein>
<comment type="subcellular location">
    <subcellularLocation>
        <location evidence="1">Cell membrane</location>
        <topology evidence="1">Single-pass type II membrane protein</topology>
    </subcellularLocation>
</comment>
<feature type="domain" description="Ancillary SecYEG translocon subunit/Cell division coordinator CpoB TPR" evidence="11">
    <location>
        <begin position="15"/>
        <end position="216"/>
    </location>
</feature>
<evidence type="ECO:0000256" key="10">
    <source>
        <dbReference type="SAM" id="Phobius"/>
    </source>
</evidence>
<evidence type="ECO:0000256" key="2">
    <source>
        <dbReference type="ARBA" id="ARBA00022475"/>
    </source>
</evidence>
<dbReference type="EMBL" id="LRFG02000005">
    <property type="protein sequence ID" value="PCO04409.1"/>
    <property type="molecule type" value="Genomic_DNA"/>
</dbReference>
<dbReference type="Gene3D" id="1.25.40.10">
    <property type="entry name" value="Tetratricopeptide repeat domain"/>
    <property type="match status" value="1"/>
</dbReference>
<proteinExistence type="inferred from homology"/>
<dbReference type="PIRSF" id="PIRSF006170">
    <property type="entry name" value="YfgM"/>
    <property type="match status" value="1"/>
</dbReference>
<keyword evidence="13" id="KW-1185">Reference proteome</keyword>
<organism evidence="12 13">
    <name type="scientific">Microbulbifer flavimaris</name>
    <dbReference type="NCBI Taxonomy" id="1781068"/>
    <lineage>
        <taxon>Bacteria</taxon>
        <taxon>Pseudomonadati</taxon>
        <taxon>Pseudomonadota</taxon>
        <taxon>Gammaproteobacteria</taxon>
        <taxon>Cellvibrionales</taxon>
        <taxon>Microbulbiferaceae</taxon>
        <taxon>Microbulbifer</taxon>
    </lineage>
</organism>
<evidence type="ECO:0000256" key="4">
    <source>
        <dbReference type="ARBA" id="ARBA00022989"/>
    </source>
</evidence>
<keyword evidence="2" id="KW-1003">Cell membrane</keyword>
<dbReference type="InterPro" id="IPR018704">
    <property type="entry name" value="SecYEG/CpoB_TPR"/>
</dbReference>
<feature type="transmembrane region" description="Helical" evidence="10">
    <location>
        <begin position="24"/>
        <end position="42"/>
    </location>
</feature>
<dbReference type="Pfam" id="PF09976">
    <property type="entry name" value="TPR_21"/>
    <property type="match status" value="1"/>
</dbReference>
<reference evidence="12" key="1">
    <citation type="submission" date="2017-08" db="EMBL/GenBank/DDBJ databases">
        <title>Microbulbifer marisrubri sp. nov., a halophilic alphaproteobacterium isolated from marine sediment of the Yellow Sea, China.</title>
        <authorList>
            <person name="Zhang G."/>
            <person name="Xiong Q."/>
        </authorList>
    </citation>
    <scope>NUCLEOTIDE SEQUENCE [LARGE SCALE GENOMIC DNA]</scope>
    <source>
        <strain evidence="12">WRN-8</strain>
    </source>
</reference>
<evidence type="ECO:0000256" key="9">
    <source>
        <dbReference type="SAM" id="MobiDB-lite"/>
    </source>
</evidence>
<evidence type="ECO:0000256" key="6">
    <source>
        <dbReference type="ARBA" id="ARBA00023186"/>
    </source>
</evidence>
<dbReference type="SUPFAM" id="SSF48452">
    <property type="entry name" value="TPR-like"/>
    <property type="match status" value="1"/>
</dbReference>
<comment type="similarity">
    <text evidence="7">Belongs to the YfgM family.</text>
</comment>
<keyword evidence="5 10" id="KW-0472">Membrane</keyword>
<dbReference type="PANTHER" id="PTHR38035">
    <property type="entry name" value="UPF0070 PROTEIN YFGM"/>
    <property type="match status" value="1"/>
</dbReference>
<accession>A0ABX4HWD2</accession>